<evidence type="ECO:0000313" key="2">
    <source>
        <dbReference type="EMBL" id="TMU55042.1"/>
    </source>
</evidence>
<feature type="transmembrane region" description="Helical" evidence="1">
    <location>
        <begin position="208"/>
        <end position="227"/>
    </location>
</feature>
<evidence type="ECO:0008006" key="4">
    <source>
        <dbReference type="Google" id="ProtNLM"/>
    </source>
</evidence>
<evidence type="ECO:0000256" key="1">
    <source>
        <dbReference type="SAM" id="Phobius"/>
    </source>
</evidence>
<organism evidence="2 3">
    <name type="scientific">Flagellimonas algicola</name>
    <dbReference type="NCBI Taxonomy" id="2583815"/>
    <lineage>
        <taxon>Bacteria</taxon>
        <taxon>Pseudomonadati</taxon>
        <taxon>Bacteroidota</taxon>
        <taxon>Flavobacteriia</taxon>
        <taxon>Flavobacteriales</taxon>
        <taxon>Flavobacteriaceae</taxon>
        <taxon>Flagellimonas</taxon>
    </lineage>
</organism>
<feature type="transmembrane region" description="Helical" evidence="1">
    <location>
        <begin position="12"/>
        <end position="28"/>
    </location>
</feature>
<feature type="transmembrane region" description="Helical" evidence="1">
    <location>
        <begin position="239"/>
        <end position="257"/>
    </location>
</feature>
<evidence type="ECO:0000313" key="3">
    <source>
        <dbReference type="Proteomes" id="UP000751614"/>
    </source>
</evidence>
<feature type="transmembrane region" description="Helical" evidence="1">
    <location>
        <begin position="40"/>
        <end position="59"/>
    </location>
</feature>
<proteinExistence type="predicted"/>
<comment type="caution">
    <text evidence="2">The sequence shown here is derived from an EMBL/GenBank/DDBJ whole genome shotgun (WGS) entry which is preliminary data.</text>
</comment>
<protein>
    <recommendedName>
        <fullName evidence="4">O-antigen ligase-like membrane protein</fullName>
    </recommendedName>
</protein>
<dbReference type="Proteomes" id="UP000751614">
    <property type="component" value="Unassembled WGS sequence"/>
</dbReference>
<dbReference type="Pfam" id="PF19992">
    <property type="entry name" value="DUF6427"/>
    <property type="match status" value="1"/>
</dbReference>
<reference evidence="2 3" key="1">
    <citation type="submission" date="2019-05" db="EMBL/GenBank/DDBJ databases">
        <title>Flagellimonas sp. AsT0115, sp. nov., isolated from a marine red algae, Asparagopsis taxiformis.</title>
        <authorList>
            <person name="Kim J."/>
            <person name="Jeong S.E."/>
            <person name="Jeon C.O."/>
        </authorList>
    </citation>
    <scope>NUCLEOTIDE SEQUENCE [LARGE SCALE GENOMIC DNA]</scope>
    <source>
        <strain evidence="2 3">AsT0115</strain>
    </source>
</reference>
<keyword evidence="1" id="KW-0812">Transmembrane</keyword>
<accession>A0ABY2WKH9</accession>
<keyword evidence="1" id="KW-1133">Transmembrane helix</keyword>
<feature type="transmembrane region" description="Helical" evidence="1">
    <location>
        <begin position="263"/>
        <end position="279"/>
    </location>
</feature>
<dbReference type="RefSeq" id="WP_138836783.1">
    <property type="nucleotide sequence ID" value="NZ_VCNI01000002.1"/>
</dbReference>
<feature type="transmembrane region" description="Helical" evidence="1">
    <location>
        <begin position="95"/>
        <end position="113"/>
    </location>
</feature>
<name>A0ABY2WKH9_9FLAO</name>
<feature type="transmembrane region" description="Helical" evidence="1">
    <location>
        <begin position="125"/>
        <end position="150"/>
    </location>
</feature>
<feature type="transmembrane region" description="Helical" evidence="1">
    <location>
        <begin position="291"/>
        <end position="308"/>
    </location>
</feature>
<keyword evidence="1" id="KW-0472">Membrane</keyword>
<feature type="transmembrane region" description="Helical" evidence="1">
    <location>
        <begin position="162"/>
        <end position="188"/>
    </location>
</feature>
<dbReference type="EMBL" id="VCNI01000002">
    <property type="protein sequence ID" value="TMU55042.1"/>
    <property type="molecule type" value="Genomic_DNA"/>
</dbReference>
<dbReference type="InterPro" id="IPR045625">
    <property type="entry name" value="DUF6427"/>
</dbReference>
<keyword evidence="3" id="KW-1185">Reference proteome</keyword>
<sequence>MISSFFGKTKPINYIVLSVFLVLFYGLFQILQIHGSGKNLSIPLEVLTLGTLILTIFVINQIIKTEKVTEFSSYAMLFFVLLLVAFSNILKDKNAIFASFFLLLAIWRLLAVRSIKNVKHKIFDASFLICVASLFYDWAIVFLILVFVVINVYDRKTVKNWIVPLIAMFTVFVLTFGITRLFGISDFYQLHYRFSFGFLQDGLFSQKGVLLSLIYLSLLGALASLVFLQVRRKGGGRLVPLRILFLAFILGAIFSFLTQNGTATILITFFPAAVFLTNFLETIKRPRIKELVLAACIVVPVLLFVQSLNQ</sequence>
<feature type="transmembrane region" description="Helical" evidence="1">
    <location>
        <begin position="71"/>
        <end position="90"/>
    </location>
</feature>
<gene>
    <name evidence="2" type="ORF">FGG15_12705</name>
</gene>